<accession>K0KBS9</accession>
<protein>
    <submittedName>
        <fullName evidence="1">Uncharacterized protein</fullName>
    </submittedName>
</protein>
<dbReference type="InParanoid" id="K0KBS9"/>
<reference evidence="1 2" key="1">
    <citation type="journal article" date="2012" name="Eukaryot. Cell">
        <title>Draft genome sequence of Wickerhamomyces ciferrii NRRL Y-1031 F-60-10.</title>
        <authorList>
            <person name="Schneider J."/>
            <person name="Andrea H."/>
            <person name="Blom J."/>
            <person name="Jaenicke S."/>
            <person name="Ruckert C."/>
            <person name="Schorsch C."/>
            <person name="Szczepanowski R."/>
            <person name="Farwick M."/>
            <person name="Goesmann A."/>
            <person name="Puhler A."/>
            <person name="Schaffer S."/>
            <person name="Tauch A."/>
            <person name="Kohler T."/>
            <person name="Brinkrolf K."/>
        </authorList>
    </citation>
    <scope>NUCLEOTIDE SEQUENCE [LARGE SCALE GENOMIC DNA]</scope>
    <source>
        <strain evidence="2">ATCC 14091 / BCRC 22168 / CBS 111 / JCM 3599 / NBRC 0793 / NRRL Y-1031 F-60-10</strain>
    </source>
</reference>
<proteinExistence type="predicted"/>
<dbReference type="Proteomes" id="UP000009328">
    <property type="component" value="Unassembled WGS sequence"/>
</dbReference>
<sequence>MININFPFLKDKTDIIKTLHKDPKLPFNVSRDVLNFPLFTADEIDKVSGVWIRYFGSGDEYDLITQLKEVRSINDFWLMTVKISLTDSLFMDKLITIIKSGSIETFIQQSSIPLSETLVASLINAQRFDTAYYVFRDLLKHSKAVNWEPIFNVCLVSENSHSLKTLMLIHGEVENNFYKRLIPHLFKLKLKDHYIHKWSSVLISYNDFPKDSSAPLNPVFKSILETSNLRSLDNCIPKLAKSIENPEKWLDQETIKLFSQYIIVSKDSEGKLSKVLNTFGTQVFEVEEFWLPFFYKTNIQTSTLKTFMKKCNIDSSRSQNISEALDHRLFKEDPDKFLEAFNSKLDGKASLATFGDSLKLLKIHLQKSDNFEMAYEFAIHMIEKFPRYSEITASTYLTECMKFYKGDQKLRETLLKFENFILENKLLENHSKITGALIYMNLKLSRFGRAIEDIKTLISSDQKIDQRTIHHSYETLKRNHRNIPNELIDKDVSNTNEFILKLVIKMSAKCPNISPITYNILLRDIVWVFNHQDSKLILNEIVDFLKTRQTSNISSNNEAHILKKIFDKELISDIIKKGFRNPKEPWCGITVIKELQEKGVHIEYSRVKRECLNYLDSLSLVTTDRAQNKVPWIKPSIGALPAVDHNLFMSKVNEMIELPNITTSTR</sequence>
<evidence type="ECO:0000313" key="1">
    <source>
        <dbReference type="EMBL" id="CCH42520.1"/>
    </source>
</evidence>
<comment type="caution">
    <text evidence="1">The sequence shown here is derived from an EMBL/GenBank/DDBJ whole genome shotgun (WGS) entry which is preliminary data.</text>
</comment>
<evidence type="ECO:0000313" key="2">
    <source>
        <dbReference type="Proteomes" id="UP000009328"/>
    </source>
</evidence>
<organism evidence="1 2">
    <name type="scientific">Wickerhamomyces ciferrii (strain ATCC 14091 / BCRC 22168 / CBS 111 / JCM 3599 / NBRC 0793 / NRRL Y-1031 F-60-10)</name>
    <name type="common">Yeast</name>
    <name type="synonym">Pichia ciferrii</name>
    <dbReference type="NCBI Taxonomy" id="1206466"/>
    <lineage>
        <taxon>Eukaryota</taxon>
        <taxon>Fungi</taxon>
        <taxon>Dikarya</taxon>
        <taxon>Ascomycota</taxon>
        <taxon>Saccharomycotina</taxon>
        <taxon>Saccharomycetes</taxon>
        <taxon>Phaffomycetales</taxon>
        <taxon>Wickerhamomycetaceae</taxon>
        <taxon>Wickerhamomyces</taxon>
    </lineage>
</organism>
<dbReference type="EMBL" id="CAIF01000048">
    <property type="protein sequence ID" value="CCH42520.1"/>
    <property type="molecule type" value="Genomic_DNA"/>
</dbReference>
<keyword evidence="2" id="KW-1185">Reference proteome</keyword>
<gene>
    <name evidence="1" type="ORF">BN7_2064</name>
</gene>
<dbReference type="AlphaFoldDB" id="K0KBS9"/>
<name>K0KBS9_WICCF</name>
<dbReference type="HOGENOM" id="CLU_412334_0_0_1"/>